<comment type="caution">
    <text evidence="1">The sequence shown here is derived from an EMBL/GenBank/DDBJ whole genome shotgun (WGS) entry which is preliminary data.</text>
</comment>
<organism evidence="1 2">
    <name type="scientific">Prosthecobacter algae</name>
    <dbReference type="NCBI Taxonomy" id="1144682"/>
    <lineage>
        <taxon>Bacteria</taxon>
        <taxon>Pseudomonadati</taxon>
        <taxon>Verrucomicrobiota</taxon>
        <taxon>Verrucomicrobiia</taxon>
        <taxon>Verrucomicrobiales</taxon>
        <taxon>Verrucomicrobiaceae</taxon>
        <taxon>Prosthecobacter</taxon>
    </lineage>
</organism>
<dbReference type="Proteomes" id="UP001499852">
    <property type="component" value="Unassembled WGS sequence"/>
</dbReference>
<evidence type="ECO:0000313" key="2">
    <source>
        <dbReference type="Proteomes" id="UP001499852"/>
    </source>
</evidence>
<dbReference type="RefSeq" id="WP_345735599.1">
    <property type="nucleotide sequence ID" value="NZ_BAABIA010000002.1"/>
</dbReference>
<reference evidence="2" key="1">
    <citation type="journal article" date="2019" name="Int. J. Syst. Evol. Microbiol.">
        <title>The Global Catalogue of Microorganisms (GCM) 10K type strain sequencing project: providing services to taxonomists for standard genome sequencing and annotation.</title>
        <authorList>
            <consortium name="The Broad Institute Genomics Platform"/>
            <consortium name="The Broad Institute Genome Sequencing Center for Infectious Disease"/>
            <person name="Wu L."/>
            <person name="Ma J."/>
        </authorList>
    </citation>
    <scope>NUCLEOTIDE SEQUENCE [LARGE SCALE GENOMIC DNA]</scope>
    <source>
        <strain evidence="2">JCM 18053</strain>
    </source>
</reference>
<evidence type="ECO:0000313" key="1">
    <source>
        <dbReference type="EMBL" id="GAA5137151.1"/>
    </source>
</evidence>
<gene>
    <name evidence="1" type="ORF">GCM10023213_13470</name>
</gene>
<sequence>MAKAISPIADSSTNISIVVQDERKALQAAFNDASKSKKTAKAFLVSAGILTKKGKLAKSYR</sequence>
<proteinExistence type="predicted"/>
<protein>
    <submittedName>
        <fullName evidence="1">Uncharacterized protein</fullName>
    </submittedName>
</protein>
<keyword evidence="2" id="KW-1185">Reference proteome</keyword>
<dbReference type="EMBL" id="BAABIA010000002">
    <property type="protein sequence ID" value="GAA5137151.1"/>
    <property type="molecule type" value="Genomic_DNA"/>
</dbReference>
<name>A0ABP9NYL1_9BACT</name>
<accession>A0ABP9NYL1</accession>